<dbReference type="InterPro" id="IPR001608">
    <property type="entry name" value="Ala_racemase_N"/>
</dbReference>
<keyword evidence="1" id="KW-0732">Signal</keyword>
<evidence type="ECO:0000313" key="4">
    <source>
        <dbReference type="Proteomes" id="UP000004263"/>
    </source>
</evidence>
<gene>
    <name evidence="3" type="ORF">RED65_04180</name>
</gene>
<dbReference type="HOGENOM" id="CLU_060252_0_0_6"/>
<keyword evidence="4" id="KW-1185">Reference proteome</keyword>
<protein>
    <submittedName>
        <fullName evidence="3">Alanine racemase-like protein</fullName>
    </submittedName>
</protein>
<dbReference type="Gene3D" id="3.20.20.10">
    <property type="entry name" value="Alanine racemase"/>
    <property type="match status" value="1"/>
</dbReference>
<dbReference type="EMBL" id="AAQH01000009">
    <property type="protein sequence ID" value="EAT12192.1"/>
    <property type="molecule type" value="Genomic_DNA"/>
</dbReference>
<dbReference type="InterPro" id="IPR051466">
    <property type="entry name" value="D-amino_acid_metab_enzyme"/>
</dbReference>
<dbReference type="GO" id="GO:0036088">
    <property type="term" value="P:D-serine catabolic process"/>
    <property type="evidence" value="ECO:0007669"/>
    <property type="project" value="TreeGrafter"/>
</dbReference>
<dbReference type="AlphaFoldDB" id="Q1N1T9"/>
<organism evidence="3 4">
    <name type="scientific">Bermanella marisrubri</name>
    <dbReference type="NCBI Taxonomy" id="207949"/>
    <lineage>
        <taxon>Bacteria</taxon>
        <taxon>Pseudomonadati</taxon>
        <taxon>Pseudomonadota</taxon>
        <taxon>Gammaproteobacteria</taxon>
        <taxon>Oceanospirillales</taxon>
        <taxon>Oceanospirillaceae</taxon>
        <taxon>Bermanella</taxon>
    </lineage>
</organism>
<dbReference type="PANTHER" id="PTHR28004:SF2">
    <property type="entry name" value="D-SERINE DEHYDRATASE"/>
    <property type="match status" value="1"/>
</dbReference>
<evidence type="ECO:0000313" key="3">
    <source>
        <dbReference type="EMBL" id="EAT12192.1"/>
    </source>
</evidence>
<accession>Q1N1T9</accession>
<dbReference type="OrthoDB" id="339576at2"/>
<name>Q1N1T9_9GAMM</name>
<feature type="domain" description="Alanine racemase N-terminal" evidence="2">
    <location>
        <begin position="57"/>
        <end position="289"/>
    </location>
</feature>
<dbReference type="GO" id="GO:0008721">
    <property type="term" value="F:D-serine ammonia-lyase activity"/>
    <property type="evidence" value="ECO:0007669"/>
    <property type="project" value="TreeGrafter"/>
</dbReference>
<feature type="signal peptide" evidence="1">
    <location>
        <begin position="1"/>
        <end position="18"/>
    </location>
</feature>
<sequence>MKLSRRQFMLLSSGTAAAVALPFIKPSDNGEGGHSPYFQEISKALKEQSIGTPRMLVDYDQLLQNVKTLTGHIKPRFDYRIVAKSLPSIELLQVVMKAADTNRLMLFHQPFLSQVAKRLPDADILMGKPMPIQAVERFYQDGIHNDFVAAQQIQWLVDSPQRLEQYREFAESNKLSMAINIELDVGLHRGGITRDSDLISMLDMIETSDTLNFSGFMGYEPHIGKVPGDVLDHRDKAMAEYQHYVQLTEQHLKRSIQHLTLNAGGSPTYQYYNQGQWPMNELSAGSCLVKPTDFDLASLQDHEPACYIASPVIKQLDQAEIPGIDFMGELLSSWDPNLKQAFFIYGGYWKAKPESPKGLKLNPVYGRSTNQEMLNGSDSVQLKQDDYVFLRPTQSESVMLQFGDLLVYRKGQLIDHWPILKG</sequence>
<dbReference type="Pfam" id="PF01168">
    <property type="entry name" value="Ala_racemase_N"/>
    <property type="match status" value="1"/>
</dbReference>
<dbReference type="SUPFAM" id="SSF51419">
    <property type="entry name" value="PLP-binding barrel"/>
    <property type="match status" value="1"/>
</dbReference>
<proteinExistence type="predicted"/>
<evidence type="ECO:0000256" key="1">
    <source>
        <dbReference type="SAM" id="SignalP"/>
    </source>
</evidence>
<evidence type="ECO:0000259" key="2">
    <source>
        <dbReference type="Pfam" id="PF01168"/>
    </source>
</evidence>
<dbReference type="RefSeq" id="WP_007016288.1">
    <property type="nucleotide sequence ID" value="NZ_AAQH01000009.1"/>
</dbReference>
<dbReference type="CDD" id="cd06814">
    <property type="entry name" value="PLPDE_III_DSD_D-TA_like_3"/>
    <property type="match status" value="1"/>
</dbReference>
<dbReference type="InterPro" id="IPR029066">
    <property type="entry name" value="PLP-binding_barrel"/>
</dbReference>
<feature type="chain" id="PRO_5004194509" evidence="1">
    <location>
        <begin position="19"/>
        <end position="422"/>
    </location>
</feature>
<dbReference type="PANTHER" id="PTHR28004">
    <property type="entry name" value="ZGC:162816-RELATED"/>
    <property type="match status" value="1"/>
</dbReference>
<dbReference type="Proteomes" id="UP000004263">
    <property type="component" value="Unassembled WGS sequence"/>
</dbReference>
<dbReference type="STRING" id="207949.RED65_04180"/>
<comment type="caution">
    <text evidence="3">The sequence shown here is derived from an EMBL/GenBank/DDBJ whole genome shotgun (WGS) entry which is preliminary data.</text>
</comment>
<reference evidence="3 4" key="1">
    <citation type="submission" date="2006-03" db="EMBL/GenBank/DDBJ databases">
        <authorList>
            <person name="Pinhassi J."/>
            <person name="Pedros-Alio C."/>
            <person name="Ferriera S."/>
            <person name="Johnson J."/>
            <person name="Kravitz S."/>
            <person name="Halpern A."/>
            <person name="Remington K."/>
            <person name="Beeson K."/>
            <person name="Tran B."/>
            <person name="Rogers Y.-H."/>
            <person name="Friedman R."/>
            <person name="Venter J.C."/>
        </authorList>
    </citation>
    <scope>NUCLEOTIDE SEQUENCE [LARGE SCALE GENOMIC DNA]</scope>
    <source>
        <strain evidence="3 4">RED65</strain>
    </source>
</reference>